<dbReference type="AlphaFoldDB" id="A0A9W7AW02"/>
<sequence length="84" mass="9384">MLLATLVAAIQKEMKEYSEKAKAKTVVVGGISAKVSELQEANKDAFSIPEWFLYTSRYEVARSEATSWECDNYFRNSSALVALV</sequence>
<evidence type="ECO:0000313" key="2">
    <source>
        <dbReference type="Proteomes" id="UP001162640"/>
    </source>
</evidence>
<dbReference type="Proteomes" id="UP001162640">
    <property type="component" value="Unassembled WGS sequence"/>
</dbReference>
<dbReference type="EMBL" id="BLQM01000221">
    <property type="protein sequence ID" value="GMH76507.1"/>
    <property type="molecule type" value="Genomic_DNA"/>
</dbReference>
<evidence type="ECO:0000313" key="1">
    <source>
        <dbReference type="EMBL" id="GMH76507.1"/>
    </source>
</evidence>
<accession>A0A9W7AW02</accession>
<reference evidence="2" key="1">
    <citation type="journal article" date="2023" name="Commun. Biol.">
        <title>Genome analysis of Parmales, the sister group of diatoms, reveals the evolutionary specialization of diatoms from phago-mixotrophs to photoautotrophs.</title>
        <authorList>
            <person name="Ban H."/>
            <person name="Sato S."/>
            <person name="Yoshikawa S."/>
            <person name="Yamada K."/>
            <person name="Nakamura Y."/>
            <person name="Ichinomiya M."/>
            <person name="Sato N."/>
            <person name="Blanc-Mathieu R."/>
            <person name="Endo H."/>
            <person name="Kuwata A."/>
            <person name="Ogata H."/>
        </authorList>
    </citation>
    <scope>NUCLEOTIDE SEQUENCE [LARGE SCALE GENOMIC DNA]</scope>
</reference>
<comment type="caution">
    <text evidence="1">The sequence shown here is derived from an EMBL/GenBank/DDBJ whole genome shotgun (WGS) entry which is preliminary data.</text>
</comment>
<name>A0A9W7AW02_9STRA</name>
<organism evidence="1 2">
    <name type="scientific">Triparma laevis f. inornata</name>
    <dbReference type="NCBI Taxonomy" id="1714386"/>
    <lineage>
        <taxon>Eukaryota</taxon>
        <taxon>Sar</taxon>
        <taxon>Stramenopiles</taxon>
        <taxon>Ochrophyta</taxon>
        <taxon>Bolidophyceae</taxon>
        <taxon>Parmales</taxon>
        <taxon>Triparmaceae</taxon>
        <taxon>Triparma</taxon>
    </lineage>
</organism>
<gene>
    <name evidence="1" type="ORF">TL16_g07111</name>
</gene>
<protein>
    <submittedName>
        <fullName evidence="1">Uncharacterized protein</fullName>
    </submittedName>
</protein>
<proteinExistence type="predicted"/>